<reference evidence="1" key="1">
    <citation type="submission" date="2022-06" db="EMBL/GenBank/DDBJ databases">
        <title>Complete genome sequence of soil microorganisms Streptomyces sp. Qhu-M197 isolated from Alpine meadows habitats on the Tibetan Plateau.</title>
        <authorList>
            <person name="Zhang B."/>
            <person name="Xiang X."/>
            <person name="Fan J."/>
        </authorList>
    </citation>
    <scope>NUCLEOTIDE SEQUENCE</scope>
    <source>
        <strain evidence="1">Qhu-M197</strain>
    </source>
</reference>
<dbReference type="EMBL" id="CP099468">
    <property type="protein sequence ID" value="USQ86023.1"/>
    <property type="molecule type" value="Genomic_DNA"/>
</dbReference>
<protein>
    <submittedName>
        <fullName evidence="1">Uncharacterized protein</fullName>
    </submittedName>
</protein>
<gene>
    <name evidence="1" type="ORF">NFX46_21275</name>
</gene>
<accession>A0ABY4ZAF9</accession>
<proteinExistence type="predicted"/>
<keyword evidence="2" id="KW-1185">Reference proteome</keyword>
<evidence type="ECO:0000313" key="2">
    <source>
        <dbReference type="Proteomes" id="UP001056374"/>
    </source>
</evidence>
<dbReference type="RefSeq" id="WP_252551300.1">
    <property type="nucleotide sequence ID" value="NZ_CP099468.1"/>
</dbReference>
<name>A0ABY4ZAF9_9ACTN</name>
<dbReference type="Proteomes" id="UP001056374">
    <property type="component" value="Chromosome"/>
</dbReference>
<organism evidence="1 2">
    <name type="scientific">Streptomyces phaeoluteigriseus</name>
    <dbReference type="NCBI Taxonomy" id="114686"/>
    <lineage>
        <taxon>Bacteria</taxon>
        <taxon>Bacillati</taxon>
        <taxon>Actinomycetota</taxon>
        <taxon>Actinomycetes</taxon>
        <taxon>Kitasatosporales</taxon>
        <taxon>Streptomycetaceae</taxon>
        <taxon>Streptomyces</taxon>
        <taxon>Streptomyces aurantiacus group</taxon>
    </lineage>
</organism>
<sequence>MCVCNPDRSLCQRIDTSDTPRLDRCQPTCANIARTDRHADDLVQHAQSLEKQAD</sequence>
<evidence type="ECO:0000313" key="1">
    <source>
        <dbReference type="EMBL" id="USQ86023.1"/>
    </source>
</evidence>